<dbReference type="InterPro" id="IPR009656">
    <property type="entry name" value="PHB_depo_C"/>
</dbReference>
<dbReference type="InterPro" id="IPR051321">
    <property type="entry name" value="PHA/PHB_synthase"/>
</dbReference>
<organism evidence="2 3">
    <name type="scientific">Sphingomonas oleivorans</name>
    <dbReference type="NCBI Taxonomy" id="1735121"/>
    <lineage>
        <taxon>Bacteria</taxon>
        <taxon>Pseudomonadati</taxon>
        <taxon>Pseudomonadota</taxon>
        <taxon>Alphaproteobacteria</taxon>
        <taxon>Sphingomonadales</taxon>
        <taxon>Sphingomonadaceae</taxon>
        <taxon>Sphingomonas</taxon>
    </lineage>
</organism>
<name>A0A2T5FVV1_9SPHN</name>
<dbReference type="RefSeq" id="WP_107968261.1">
    <property type="nucleotide sequence ID" value="NZ_NWBU01000010.1"/>
</dbReference>
<evidence type="ECO:0000259" key="1">
    <source>
        <dbReference type="Pfam" id="PF06850"/>
    </source>
</evidence>
<gene>
    <name evidence="2" type="ORF">CLG96_12155</name>
</gene>
<dbReference type="Gene3D" id="3.40.50.1820">
    <property type="entry name" value="alpha/beta hydrolase"/>
    <property type="match status" value="1"/>
</dbReference>
<comment type="caution">
    <text evidence="2">The sequence shown here is derived from an EMBL/GenBank/DDBJ whole genome shotgun (WGS) entry which is preliminary data.</text>
</comment>
<accession>A0A2T5FVV1</accession>
<sequence>MLYDAYEFQRSLLAGASAMAGVGSEWMQNPVNPLAYTAAAPLLASGLNVFAHAAATHGKPAFGFVETVIRGVRVPVIQEVVLRKPFGQLLHFSRPGAPEGQPKLLIVAPMSGHYATLLRGTVERLLPRHDVYITDWCDARLVPLSEGRFDLDDYIDYVVQFLEHIGPGTHVLAVCQPAVPVYAATARMCEAGNPARPATLTLMGGPIDTREAPTDVNTIATQRPLGWFEQNVIVAVPFYYPGAGRRVYPGFLQLTGFMAMNLGNHLISHWTMFKHLVEGDEESAAATKAFYEEYRAVCDMPAEFYLQTIDQVFQRHALPKGELMHRGHRVDPAQIKDVPILAIEGERDDISGLGQTRAALTISTALPEKLKKYYLAEGVGHYGIFNGRRWREMIAPVLEDWILTHQPAVIQALGTTVVTG</sequence>
<evidence type="ECO:0000313" key="3">
    <source>
        <dbReference type="Proteomes" id="UP000244162"/>
    </source>
</evidence>
<proteinExistence type="predicted"/>
<dbReference type="InterPro" id="IPR010915">
    <property type="entry name" value="PHB_depoly_PhaZ"/>
</dbReference>
<dbReference type="OrthoDB" id="9774318at2"/>
<feature type="domain" description="PHB de-polymerase C-terminal" evidence="1">
    <location>
        <begin position="204"/>
        <end position="403"/>
    </location>
</feature>
<protein>
    <submittedName>
        <fullName evidence="2">Polyhydroxyalkanoate depolymerase</fullName>
    </submittedName>
</protein>
<keyword evidence="3" id="KW-1185">Reference proteome</keyword>
<dbReference type="NCBIfam" id="TIGR01849">
    <property type="entry name" value="PHB_depoly_PhaZ"/>
    <property type="match status" value="1"/>
</dbReference>
<dbReference type="PIRSF" id="PIRSF020818">
    <property type="entry name" value="PHB_depoly_PhaZ"/>
    <property type="match status" value="1"/>
</dbReference>
<dbReference type="SUPFAM" id="SSF53474">
    <property type="entry name" value="alpha/beta-Hydrolases"/>
    <property type="match status" value="1"/>
</dbReference>
<dbReference type="InterPro" id="IPR029058">
    <property type="entry name" value="AB_hydrolase_fold"/>
</dbReference>
<dbReference type="PANTHER" id="PTHR36837:SF4">
    <property type="entry name" value="BLR0908 PROTEIN"/>
    <property type="match status" value="1"/>
</dbReference>
<dbReference type="EMBL" id="NWBU01000010">
    <property type="protein sequence ID" value="PTQ09908.1"/>
    <property type="molecule type" value="Genomic_DNA"/>
</dbReference>
<dbReference type="PANTHER" id="PTHR36837">
    <property type="entry name" value="POLY(3-HYDROXYALKANOATE) POLYMERASE SUBUNIT PHAC"/>
    <property type="match status" value="1"/>
</dbReference>
<dbReference type="Proteomes" id="UP000244162">
    <property type="component" value="Unassembled WGS sequence"/>
</dbReference>
<evidence type="ECO:0000313" key="2">
    <source>
        <dbReference type="EMBL" id="PTQ09908.1"/>
    </source>
</evidence>
<reference evidence="2 3" key="1">
    <citation type="submission" date="2017-09" db="EMBL/GenBank/DDBJ databases">
        <title>Sphingomonas panjinensis sp.nov., isolated from oil-contaminated soil.</title>
        <authorList>
            <person name="Wang L."/>
            <person name="Chen L."/>
        </authorList>
    </citation>
    <scope>NUCLEOTIDE SEQUENCE [LARGE SCALE GENOMIC DNA]</scope>
    <source>
        <strain evidence="2 3">FW-11</strain>
    </source>
</reference>
<dbReference type="Pfam" id="PF06850">
    <property type="entry name" value="PHB_depo_C"/>
    <property type="match status" value="1"/>
</dbReference>
<dbReference type="AlphaFoldDB" id="A0A2T5FVV1"/>